<dbReference type="CDD" id="cd02274">
    <property type="entry name" value="DHDPR_N"/>
    <property type="match status" value="1"/>
</dbReference>
<comment type="subunit">
    <text evidence="12">Homotetramer.</text>
</comment>
<comment type="caution">
    <text evidence="12">Was originally thought to be a dihydrodipicolinate reductase (DHDPR), catalyzing the conversion of dihydrodipicolinate to tetrahydrodipicolinate. However, it was shown in E.coli that the substrate of the enzymatic reaction is not dihydrodipicolinate (DHDP) but in fact (2S,4S)-4-hydroxy-2,3,4,5-tetrahydrodipicolinic acid (HTPA), the product released by the DapA-catalyzed reaction.</text>
</comment>
<comment type="similarity">
    <text evidence="1 12">Belongs to the DapB family.</text>
</comment>
<evidence type="ECO:0000256" key="11">
    <source>
        <dbReference type="ARBA" id="ARBA00049396"/>
    </source>
</evidence>
<keyword evidence="3 12" id="KW-0521">NADP</keyword>
<comment type="pathway">
    <text evidence="8 12">Amino-acid biosynthesis; L-lysine biosynthesis via DAP pathway; (S)-tetrahydrodipicolinate from L-aspartate: step 4/4.</text>
</comment>
<dbReference type="InterPro" id="IPR036291">
    <property type="entry name" value="NAD(P)-bd_dom_sf"/>
</dbReference>
<dbReference type="GO" id="GO:0050661">
    <property type="term" value="F:NADP binding"/>
    <property type="evidence" value="ECO:0007669"/>
    <property type="project" value="UniProtKB-UniRule"/>
</dbReference>
<dbReference type="SUPFAM" id="SSF51735">
    <property type="entry name" value="NAD(P)-binding Rossmann-fold domains"/>
    <property type="match status" value="1"/>
</dbReference>
<reference evidence="15 16" key="1">
    <citation type="submission" date="2018-07" db="EMBL/GenBank/DDBJ databases">
        <title>Genomic Encyclopedia of Type Strains, Phase IV (KMG-IV): sequencing the most valuable type-strain genomes for metagenomic binning, comparative biology and taxonomic classification.</title>
        <authorList>
            <person name="Goeker M."/>
        </authorList>
    </citation>
    <scope>NUCLEOTIDE SEQUENCE [LARGE SCALE GENOMIC DNA]</scope>
    <source>
        <strain evidence="15 16">DSM 21410</strain>
    </source>
</reference>
<dbReference type="PIRSF" id="PIRSF000161">
    <property type="entry name" value="DHPR"/>
    <property type="match status" value="1"/>
</dbReference>
<comment type="catalytic activity">
    <reaction evidence="11 12">
        <text>(S)-2,3,4,5-tetrahydrodipicolinate + NAD(+) + H2O = (2S,4S)-4-hydroxy-2,3,4,5-tetrahydrodipicolinate + NADH + H(+)</text>
        <dbReference type="Rhea" id="RHEA:35323"/>
        <dbReference type="ChEBI" id="CHEBI:15377"/>
        <dbReference type="ChEBI" id="CHEBI:15378"/>
        <dbReference type="ChEBI" id="CHEBI:16845"/>
        <dbReference type="ChEBI" id="CHEBI:57540"/>
        <dbReference type="ChEBI" id="CHEBI:57945"/>
        <dbReference type="ChEBI" id="CHEBI:67139"/>
        <dbReference type="EC" id="1.17.1.8"/>
    </reaction>
</comment>
<evidence type="ECO:0000259" key="14">
    <source>
        <dbReference type="Pfam" id="PF05173"/>
    </source>
</evidence>
<dbReference type="NCBIfam" id="TIGR00036">
    <property type="entry name" value="dapB"/>
    <property type="match status" value="1"/>
</dbReference>
<feature type="binding site" evidence="12">
    <location>
        <begin position="72"/>
        <end position="74"/>
    </location>
    <ligand>
        <name>NAD(+)</name>
        <dbReference type="ChEBI" id="CHEBI:57540"/>
    </ligand>
</feature>
<dbReference type="GO" id="GO:0051287">
    <property type="term" value="F:NAD binding"/>
    <property type="evidence" value="ECO:0007669"/>
    <property type="project" value="UniProtKB-UniRule"/>
</dbReference>
<dbReference type="EMBL" id="QPJS01000003">
    <property type="protein sequence ID" value="RCX03300.1"/>
    <property type="molecule type" value="Genomic_DNA"/>
</dbReference>
<dbReference type="GO" id="GO:0008839">
    <property type="term" value="F:4-hydroxy-tetrahydrodipicolinate reductase"/>
    <property type="evidence" value="ECO:0007669"/>
    <property type="project" value="UniProtKB-UniRule"/>
</dbReference>
<proteinExistence type="inferred from homology"/>
<dbReference type="GO" id="GO:0019877">
    <property type="term" value="P:diaminopimelate biosynthetic process"/>
    <property type="evidence" value="ECO:0007669"/>
    <property type="project" value="UniProtKB-UniRule"/>
</dbReference>
<dbReference type="Gene3D" id="3.40.50.720">
    <property type="entry name" value="NAD(P)-binding Rossmann-like Domain"/>
    <property type="match status" value="1"/>
</dbReference>
<dbReference type="GO" id="GO:0016726">
    <property type="term" value="F:oxidoreductase activity, acting on CH or CH2 groups, NAD or NADP as acceptor"/>
    <property type="evidence" value="ECO:0007669"/>
    <property type="project" value="UniProtKB-UniRule"/>
</dbReference>
<accession>A0A369A1W6</accession>
<evidence type="ECO:0000256" key="9">
    <source>
        <dbReference type="ARBA" id="ARBA00038983"/>
    </source>
</evidence>
<name>A0A369A1W6_9FLAO</name>
<dbReference type="EC" id="1.17.1.8" evidence="9 12"/>
<dbReference type="RefSeq" id="WP_037358809.1">
    <property type="nucleotide sequence ID" value="NZ_BHZF01000003.1"/>
</dbReference>
<gene>
    <name evidence="12" type="primary">dapB</name>
    <name evidence="15" type="ORF">DES35_103185</name>
</gene>
<dbReference type="HAMAP" id="MF_00102">
    <property type="entry name" value="DapB"/>
    <property type="match status" value="1"/>
</dbReference>
<dbReference type="InterPro" id="IPR000846">
    <property type="entry name" value="DapB_N"/>
</dbReference>
<feature type="active site" description="Proton donor/acceptor" evidence="12">
    <location>
        <position position="132"/>
    </location>
</feature>
<dbReference type="InterPro" id="IPR023940">
    <property type="entry name" value="DHDPR_bac"/>
</dbReference>
<protein>
    <recommendedName>
        <fullName evidence="9 12">4-hydroxy-tetrahydrodipicolinate reductase</fullName>
        <shortName evidence="12">HTPA reductase</shortName>
        <ecNumber evidence="9 12">1.17.1.8</ecNumber>
    </recommendedName>
</protein>
<evidence type="ECO:0000256" key="7">
    <source>
        <dbReference type="ARBA" id="ARBA00023154"/>
    </source>
</evidence>
<evidence type="ECO:0000256" key="10">
    <source>
        <dbReference type="ARBA" id="ARBA00049080"/>
    </source>
</evidence>
<dbReference type="UniPathway" id="UPA00034">
    <property type="reaction ID" value="UER00018"/>
</dbReference>
<feature type="binding site" evidence="12">
    <location>
        <begin position="142"/>
        <end position="143"/>
    </location>
    <ligand>
        <name>(S)-2,3,4,5-tetrahydrodipicolinate</name>
        <dbReference type="ChEBI" id="CHEBI:16845"/>
    </ligand>
</feature>
<evidence type="ECO:0000256" key="3">
    <source>
        <dbReference type="ARBA" id="ARBA00022857"/>
    </source>
</evidence>
<evidence type="ECO:0000313" key="15">
    <source>
        <dbReference type="EMBL" id="RCX03300.1"/>
    </source>
</evidence>
<comment type="caution">
    <text evidence="12">Lacks conserved residue(s) required for the propagation of feature annotation.</text>
</comment>
<evidence type="ECO:0000313" key="16">
    <source>
        <dbReference type="Proteomes" id="UP000253517"/>
    </source>
</evidence>
<dbReference type="InterPro" id="IPR022663">
    <property type="entry name" value="DapB_C"/>
</dbReference>
<keyword evidence="2 12" id="KW-0028">Amino-acid biosynthesis</keyword>
<dbReference type="PANTHER" id="PTHR20836:SF0">
    <property type="entry name" value="4-HYDROXY-TETRAHYDRODIPICOLINATE REDUCTASE 1, CHLOROPLASTIC-RELATED"/>
    <property type="match status" value="1"/>
</dbReference>
<dbReference type="Pfam" id="PF01113">
    <property type="entry name" value="DapB_N"/>
    <property type="match status" value="1"/>
</dbReference>
<comment type="function">
    <text evidence="12">Catalyzes the conversion of 4-hydroxy-tetrahydrodipicolinate (HTPA) to tetrahydrodipicolinate.</text>
</comment>
<keyword evidence="16" id="KW-1185">Reference proteome</keyword>
<comment type="subcellular location">
    <subcellularLocation>
        <location evidence="12">Cytoplasm</location>
    </subcellularLocation>
</comment>
<feature type="binding site" evidence="12">
    <location>
        <position position="29"/>
    </location>
    <ligand>
        <name>NADP(+)</name>
        <dbReference type="ChEBI" id="CHEBI:58349"/>
    </ligand>
</feature>
<evidence type="ECO:0000256" key="4">
    <source>
        <dbReference type="ARBA" id="ARBA00022915"/>
    </source>
</evidence>
<organism evidence="15 16">
    <name type="scientific">Schleiferia thermophila</name>
    <dbReference type="NCBI Taxonomy" id="884107"/>
    <lineage>
        <taxon>Bacteria</taxon>
        <taxon>Pseudomonadati</taxon>
        <taxon>Bacteroidota</taxon>
        <taxon>Flavobacteriia</taxon>
        <taxon>Flavobacteriales</taxon>
        <taxon>Schleiferiaceae</taxon>
        <taxon>Schleiferia</taxon>
    </lineage>
</organism>
<keyword evidence="12" id="KW-0963">Cytoplasm</keyword>
<dbReference type="Pfam" id="PF05173">
    <property type="entry name" value="DapB_C"/>
    <property type="match status" value="1"/>
</dbReference>
<keyword evidence="4 12" id="KW-0220">Diaminopimelate biosynthesis</keyword>
<keyword evidence="5 12" id="KW-0560">Oxidoreductase</keyword>
<feature type="domain" description="Dihydrodipicolinate reductase C-terminal" evidence="14">
    <location>
        <begin position="103"/>
        <end position="232"/>
    </location>
</feature>
<dbReference type="PANTHER" id="PTHR20836">
    <property type="entry name" value="DIHYDRODIPICOLINATE REDUCTASE"/>
    <property type="match status" value="1"/>
</dbReference>
<dbReference type="GO" id="GO:0009089">
    <property type="term" value="P:lysine biosynthetic process via diaminopimelate"/>
    <property type="evidence" value="ECO:0007669"/>
    <property type="project" value="UniProtKB-UniRule"/>
</dbReference>
<comment type="caution">
    <text evidence="15">The sequence shown here is derived from an EMBL/GenBank/DDBJ whole genome shotgun (WGS) entry which is preliminary data.</text>
</comment>
<evidence type="ECO:0000256" key="2">
    <source>
        <dbReference type="ARBA" id="ARBA00022605"/>
    </source>
</evidence>
<evidence type="ECO:0000259" key="13">
    <source>
        <dbReference type="Pfam" id="PF01113"/>
    </source>
</evidence>
<feature type="domain" description="Dihydrodipicolinate reductase N-terminal" evidence="13">
    <location>
        <begin position="1"/>
        <end position="100"/>
    </location>
</feature>
<evidence type="ECO:0000256" key="12">
    <source>
        <dbReference type="HAMAP-Rule" id="MF_00102"/>
    </source>
</evidence>
<dbReference type="Proteomes" id="UP000253517">
    <property type="component" value="Unassembled WGS sequence"/>
</dbReference>
<dbReference type="GO" id="GO:0005829">
    <property type="term" value="C:cytosol"/>
    <property type="evidence" value="ECO:0007669"/>
    <property type="project" value="TreeGrafter"/>
</dbReference>
<feature type="binding site" evidence="12">
    <location>
        <position position="133"/>
    </location>
    <ligand>
        <name>(S)-2,3,4,5-tetrahydrodipicolinate</name>
        <dbReference type="ChEBI" id="CHEBI:16845"/>
    </ligand>
</feature>
<sequence>MKILLIGYGRMGKMIESITLNTDDEVIGRVTKTEDIRNYAGLADVAIEFTQPDAAVENILECFKAEIPIVCGTTGWYHQLDRVKREAEKHRGTLLYSSNFSIGVQLFFQICKHASALISRYKDYKPSIREVHHTRKLDAPSGTAITLAEYVLQHYPSLKKYSSNSTDDETLIIQSVREGDVPGIHQLYFTSQIDEIHISHQAFSREGFARGALAAAAWIRNRTGVFTMEEFLDLSK</sequence>
<evidence type="ECO:0000256" key="5">
    <source>
        <dbReference type="ARBA" id="ARBA00023002"/>
    </source>
</evidence>
<evidence type="ECO:0000256" key="8">
    <source>
        <dbReference type="ARBA" id="ARBA00037922"/>
    </source>
</evidence>
<feature type="binding site" evidence="12">
    <location>
        <begin position="97"/>
        <end position="100"/>
    </location>
    <ligand>
        <name>NAD(+)</name>
        <dbReference type="ChEBI" id="CHEBI:57540"/>
    </ligand>
</feature>
<evidence type="ECO:0000256" key="6">
    <source>
        <dbReference type="ARBA" id="ARBA00023027"/>
    </source>
</evidence>
<keyword evidence="7 12" id="KW-0457">Lysine biosynthesis</keyword>
<feature type="active site" description="Proton donor" evidence="12">
    <location>
        <position position="136"/>
    </location>
</feature>
<dbReference type="Gene3D" id="3.30.360.10">
    <property type="entry name" value="Dihydrodipicolinate Reductase, domain 2"/>
    <property type="match status" value="1"/>
</dbReference>
<comment type="catalytic activity">
    <reaction evidence="10 12">
        <text>(S)-2,3,4,5-tetrahydrodipicolinate + NADP(+) + H2O = (2S,4S)-4-hydroxy-2,3,4,5-tetrahydrodipicolinate + NADPH + H(+)</text>
        <dbReference type="Rhea" id="RHEA:35331"/>
        <dbReference type="ChEBI" id="CHEBI:15377"/>
        <dbReference type="ChEBI" id="CHEBI:15378"/>
        <dbReference type="ChEBI" id="CHEBI:16845"/>
        <dbReference type="ChEBI" id="CHEBI:57783"/>
        <dbReference type="ChEBI" id="CHEBI:58349"/>
        <dbReference type="ChEBI" id="CHEBI:67139"/>
        <dbReference type="EC" id="1.17.1.8"/>
    </reaction>
</comment>
<keyword evidence="6 12" id="KW-0520">NAD</keyword>
<dbReference type="SUPFAM" id="SSF55347">
    <property type="entry name" value="Glyceraldehyde-3-phosphate dehydrogenase-like, C-terminal domain"/>
    <property type="match status" value="1"/>
</dbReference>
<evidence type="ECO:0000256" key="1">
    <source>
        <dbReference type="ARBA" id="ARBA00006642"/>
    </source>
</evidence>
<dbReference type="AlphaFoldDB" id="A0A369A1W6"/>